<dbReference type="AlphaFoldDB" id="A0A6P0CB45"/>
<feature type="domain" description="3-hydroxyacyl-CoA dehydrogenase C-terminal" evidence="1">
    <location>
        <begin position="20"/>
        <end position="88"/>
    </location>
</feature>
<accession>A0A6P0CB45</accession>
<evidence type="ECO:0000259" key="1">
    <source>
        <dbReference type="Pfam" id="PF00725"/>
    </source>
</evidence>
<dbReference type="EMBL" id="JAABNT010000006">
    <property type="protein sequence ID" value="NEK23107.1"/>
    <property type="molecule type" value="Genomic_DNA"/>
</dbReference>
<sequence>MKDLDAVVALQDAFWLAGEDLLYHHTNPWELDEALTAWGYDMGPCEAQDLVGLEKVLARQPDRPTPVLSRMVAEGRMGKGGGVGYYRYPGGGGAVIDPLIEDLILEEAWFGKVARSELSDEALVARMHDALGPVCARLLGKGMRKGELRSLLQTALHFPKTGDLSVVGIS</sequence>
<keyword evidence="3" id="KW-1185">Reference proteome</keyword>
<dbReference type="GO" id="GO:0016616">
    <property type="term" value="F:oxidoreductase activity, acting on the CH-OH group of donors, NAD or NADP as acceptor"/>
    <property type="evidence" value="ECO:0007669"/>
    <property type="project" value="InterPro"/>
</dbReference>
<comment type="caution">
    <text evidence="2">The sequence shown here is derived from an EMBL/GenBank/DDBJ whole genome shotgun (WGS) entry which is preliminary data.</text>
</comment>
<evidence type="ECO:0000313" key="2">
    <source>
        <dbReference type="EMBL" id="NEK23107.1"/>
    </source>
</evidence>
<evidence type="ECO:0000313" key="3">
    <source>
        <dbReference type="Proteomes" id="UP000468591"/>
    </source>
</evidence>
<dbReference type="Proteomes" id="UP000468591">
    <property type="component" value="Unassembled WGS sequence"/>
</dbReference>
<dbReference type="GO" id="GO:0006631">
    <property type="term" value="P:fatty acid metabolic process"/>
    <property type="evidence" value="ECO:0007669"/>
    <property type="project" value="InterPro"/>
</dbReference>
<gene>
    <name evidence="2" type="ORF">GV827_11910</name>
</gene>
<proteinExistence type="predicted"/>
<dbReference type="RefSeq" id="WP_164354025.1">
    <property type="nucleotide sequence ID" value="NZ_JAABNT010000006.1"/>
</dbReference>
<dbReference type="SUPFAM" id="SSF48179">
    <property type="entry name" value="6-phosphogluconate dehydrogenase C-terminal domain-like"/>
    <property type="match status" value="1"/>
</dbReference>
<reference evidence="2 3" key="1">
    <citation type="submission" date="2020-01" db="EMBL/GenBank/DDBJ databases">
        <title>Sulfitobacter sediminilitoris sp. nov., isolated from a tidal flat.</title>
        <authorList>
            <person name="Park S."/>
            <person name="Yoon J.-H."/>
        </authorList>
    </citation>
    <scope>NUCLEOTIDE SEQUENCE [LARGE SCALE GENOMIC DNA]</scope>
    <source>
        <strain evidence="2 3">JBTF-M27</strain>
    </source>
</reference>
<dbReference type="Pfam" id="PF00725">
    <property type="entry name" value="3HCDH"/>
    <property type="match status" value="1"/>
</dbReference>
<dbReference type="Gene3D" id="1.10.1040.50">
    <property type="match status" value="1"/>
</dbReference>
<name>A0A6P0CB45_9RHOB</name>
<dbReference type="InterPro" id="IPR006108">
    <property type="entry name" value="3HC_DH_C"/>
</dbReference>
<organism evidence="2 3">
    <name type="scientific">Sulfitobacter sediminilitoris</name>
    <dbReference type="NCBI Taxonomy" id="2698830"/>
    <lineage>
        <taxon>Bacteria</taxon>
        <taxon>Pseudomonadati</taxon>
        <taxon>Pseudomonadota</taxon>
        <taxon>Alphaproteobacteria</taxon>
        <taxon>Rhodobacterales</taxon>
        <taxon>Roseobacteraceae</taxon>
        <taxon>Sulfitobacter</taxon>
    </lineage>
</organism>
<dbReference type="InterPro" id="IPR008927">
    <property type="entry name" value="6-PGluconate_DH-like_C_sf"/>
</dbReference>
<protein>
    <recommendedName>
        <fullName evidence="1">3-hydroxyacyl-CoA dehydrogenase C-terminal domain-containing protein</fullName>
    </recommendedName>
</protein>